<evidence type="ECO:0000256" key="1">
    <source>
        <dbReference type="SAM" id="MobiDB-lite"/>
    </source>
</evidence>
<gene>
    <name evidence="2" type="ORF">ENV54_03630</name>
</gene>
<feature type="region of interest" description="Disordered" evidence="1">
    <location>
        <begin position="1"/>
        <end position="34"/>
    </location>
</feature>
<evidence type="ECO:0000313" key="2">
    <source>
        <dbReference type="EMBL" id="HGH60374.1"/>
    </source>
</evidence>
<organism evidence="2">
    <name type="scientific">Desulfomonile tiedjei</name>
    <dbReference type="NCBI Taxonomy" id="2358"/>
    <lineage>
        <taxon>Bacteria</taxon>
        <taxon>Pseudomonadati</taxon>
        <taxon>Thermodesulfobacteriota</taxon>
        <taxon>Desulfomonilia</taxon>
        <taxon>Desulfomonilales</taxon>
        <taxon>Desulfomonilaceae</taxon>
        <taxon>Desulfomonile</taxon>
    </lineage>
</organism>
<comment type="caution">
    <text evidence="2">The sequence shown here is derived from an EMBL/GenBank/DDBJ whole genome shotgun (WGS) entry which is preliminary data.</text>
</comment>
<dbReference type="AlphaFoldDB" id="A0A7C4EU10"/>
<protein>
    <submittedName>
        <fullName evidence="2">Uncharacterized protein</fullName>
    </submittedName>
</protein>
<name>A0A7C4EU10_9BACT</name>
<reference evidence="2" key="1">
    <citation type="journal article" date="2020" name="mSystems">
        <title>Genome- and Community-Level Interaction Insights into Carbon Utilization and Element Cycling Functions of Hydrothermarchaeota in Hydrothermal Sediment.</title>
        <authorList>
            <person name="Zhou Z."/>
            <person name="Liu Y."/>
            <person name="Xu W."/>
            <person name="Pan J."/>
            <person name="Luo Z.H."/>
            <person name="Li M."/>
        </authorList>
    </citation>
    <scope>NUCLEOTIDE SEQUENCE [LARGE SCALE GENOMIC DNA]</scope>
    <source>
        <strain evidence="2">SpSt-769</strain>
    </source>
</reference>
<proteinExistence type="predicted"/>
<accession>A0A7C4EU10</accession>
<dbReference type="EMBL" id="DTGT01000114">
    <property type="protein sequence ID" value="HGH60374.1"/>
    <property type="molecule type" value="Genomic_DNA"/>
</dbReference>
<sequence length="72" mass="7408">MTLIGNTRNGVGGADRNDITGKLQQIPGKKGEQPLAPTIPFDATWGCSWVLSPAPAGRRIIAQGSAVGVPPT</sequence>